<dbReference type="RefSeq" id="XP_037198077.1">
    <property type="nucleotide sequence ID" value="XM_037336711.1"/>
</dbReference>
<dbReference type="GeneID" id="59260403"/>
<evidence type="ECO:0000259" key="1">
    <source>
        <dbReference type="Pfam" id="PF20521"/>
    </source>
</evidence>
<organism evidence="2 3">
    <name type="scientific">Botrytis fragariae</name>
    <dbReference type="NCBI Taxonomy" id="1964551"/>
    <lineage>
        <taxon>Eukaryota</taxon>
        <taxon>Fungi</taxon>
        <taxon>Dikarya</taxon>
        <taxon>Ascomycota</taxon>
        <taxon>Pezizomycotina</taxon>
        <taxon>Leotiomycetes</taxon>
        <taxon>Helotiales</taxon>
        <taxon>Sclerotiniaceae</taxon>
        <taxon>Botrytis</taxon>
    </lineage>
</organism>
<evidence type="ECO:0000313" key="3">
    <source>
        <dbReference type="Proteomes" id="UP000531561"/>
    </source>
</evidence>
<dbReference type="EMBL" id="JABFCT010000001">
    <property type="protein sequence ID" value="KAF5879133.1"/>
    <property type="molecule type" value="Genomic_DNA"/>
</dbReference>
<dbReference type="Proteomes" id="UP000531561">
    <property type="component" value="Unassembled WGS sequence"/>
</dbReference>
<keyword evidence="3" id="KW-1185">Reference proteome</keyword>
<name>A0A8H6B4Q9_9HELO</name>
<reference evidence="2 3" key="1">
    <citation type="journal article" date="2020" name="Phytopathology">
        <title>A high-quality genome resource of Botrytis fragariae, a new and rapidly spreading fungal pathogen causing strawberry gray mold in the U.S.A.</title>
        <authorList>
            <person name="Wu Y."/>
            <person name="Saski C.A."/>
            <person name="Schnabel G."/>
            <person name="Xiao S."/>
            <person name="Hu M."/>
        </authorList>
    </citation>
    <scope>NUCLEOTIDE SEQUENCE [LARGE SCALE GENOMIC DNA]</scope>
    <source>
        <strain evidence="2 3">BVB16</strain>
    </source>
</reference>
<dbReference type="InterPro" id="IPR046624">
    <property type="entry name" value="CSS2_C"/>
</dbReference>
<proteinExistence type="predicted"/>
<evidence type="ECO:0000313" key="2">
    <source>
        <dbReference type="EMBL" id="KAF5879133.1"/>
    </source>
</evidence>
<comment type="caution">
    <text evidence="2">The sequence shown here is derived from an EMBL/GenBank/DDBJ whole genome shotgun (WGS) entry which is preliminary data.</text>
</comment>
<sequence length="148" mass="15799">MPERWIRYDLTPINTTTSGTSLVSRTNVRVCERVLTIITQCLTIVNIVVTLSDTIGAAIKSLSDAGSCGKSSGSLDGVSWVYYATGRNCDTTAEVKTIQGAIKQHLITTDGNSLCSTECLDLTHSGTWSGFLLIPVVAESVVDEVILS</sequence>
<dbReference type="AlphaFoldDB" id="A0A8H6B4Q9"/>
<accession>A0A8H6B4Q9</accession>
<feature type="domain" description="Secreted protein CSS2 C-terminal" evidence="1">
    <location>
        <begin position="20"/>
        <end position="135"/>
    </location>
</feature>
<protein>
    <recommendedName>
        <fullName evidence="1">Secreted protein CSS2 C-terminal domain-containing protein</fullName>
    </recommendedName>
</protein>
<dbReference type="OrthoDB" id="5059029at2759"/>
<gene>
    <name evidence="2" type="ORF">Bfra_006338</name>
</gene>
<dbReference type="Pfam" id="PF20521">
    <property type="entry name" value="DUF6736"/>
    <property type="match status" value="1"/>
</dbReference>